<evidence type="ECO:0000313" key="2">
    <source>
        <dbReference type="EMBL" id="CEI84470.1"/>
    </source>
</evidence>
<gene>
    <name evidence="2" type="ORF">BN997_04419</name>
</gene>
<dbReference type="RefSeq" id="WP_042535317.1">
    <property type="nucleotide sequence ID" value="NZ_CDGG01000001.1"/>
</dbReference>
<dbReference type="AlphaFoldDB" id="A0A0A1MGD5"/>
<dbReference type="OrthoDB" id="2967160at2"/>
<keyword evidence="3" id="KW-1185">Reference proteome</keyword>
<feature type="chain" id="PRO_5039169088" description="Sporulation lipoprotein YhcN/YlaJ (Spore_YhcN_YlaJ)" evidence="1">
    <location>
        <begin position="23"/>
        <end position="148"/>
    </location>
</feature>
<dbReference type="PROSITE" id="PS51257">
    <property type="entry name" value="PROKAR_LIPOPROTEIN"/>
    <property type="match status" value="1"/>
</dbReference>
<feature type="signal peptide" evidence="1">
    <location>
        <begin position="1"/>
        <end position="22"/>
    </location>
</feature>
<sequence>MRNKKMALLLLFILFLVGCNHQNESSYSENPNIKHLSTNSSQDPATQAKELLINKDDITAVHAVNTDDTLLVTIEVPHHERFSLQDKTEAYQKELEQAFPDFTIELSTDKKIILETAKLEEKMDNQTLTKEEIKKKMKEIIHLSKEQT</sequence>
<accession>A0A0A1MGD5</accession>
<keyword evidence="1" id="KW-0732">Signal</keyword>
<evidence type="ECO:0000313" key="3">
    <source>
        <dbReference type="Proteomes" id="UP000040453"/>
    </source>
</evidence>
<dbReference type="EMBL" id="CDGG01000001">
    <property type="protein sequence ID" value="CEI84470.1"/>
    <property type="molecule type" value="Genomic_DNA"/>
</dbReference>
<name>A0A0A1MGD5_9BACI</name>
<protein>
    <recommendedName>
        <fullName evidence="4">Sporulation lipoprotein YhcN/YlaJ (Spore_YhcN_YlaJ)</fullName>
    </recommendedName>
</protein>
<organism evidence="2 3">
    <name type="scientific">Oceanobacillus oncorhynchi</name>
    <dbReference type="NCBI Taxonomy" id="545501"/>
    <lineage>
        <taxon>Bacteria</taxon>
        <taxon>Bacillati</taxon>
        <taxon>Bacillota</taxon>
        <taxon>Bacilli</taxon>
        <taxon>Bacillales</taxon>
        <taxon>Bacillaceae</taxon>
        <taxon>Oceanobacillus</taxon>
    </lineage>
</organism>
<evidence type="ECO:0008006" key="4">
    <source>
        <dbReference type="Google" id="ProtNLM"/>
    </source>
</evidence>
<dbReference type="Proteomes" id="UP000040453">
    <property type="component" value="Unassembled WGS sequence"/>
</dbReference>
<dbReference type="STRING" id="545501.BN997_04419"/>
<reference evidence="2 3" key="1">
    <citation type="submission" date="2014-11" db="EMBL/GenBank/DDBJ databases">
        <authorList>
            <person name="Urmite Genomes Urmite Genomes"/>
        </authorList>
    </citation>
    <scope>NUCLEOTIDE SEQUENCE [LARGE SCALE GENOMIC DNA]</scope>
    <source>
        <strain evidence="2 3">Oc5</strain>
    </source>
</reference>
<proteinExistence type="predicted"/>
<evidence type="ECO:0000256" key="1">
    <source>
        <dbReference type="SAM" id="SignalP"/>
    </source>
</evidence>